<reference evidence="4 5" key="1">
    <citation type="journal article" date="2011" name="Stand. Genomic Sci.">
        <title>Non-contiguous finished genome sequence of Bacteroides coprosuis type strain (PC139).</title>
        <authorList>
            <person name="Land M."/>
            <person name="Held B."/>
            <person name="Gronow S."/>
            <person name="Abt B."/>
            <person name="Lucas S."/>
            <person name="Del Rio T.G."/>
            <person name="Nolan M."/>
            <person name="Tice H."/>
            <person name="Cheng J.F."/>
            <person name="Pitluck S."/>
            <person name="Liolios K."/>
            <person name="Pagani I."/>
            <person name="Ivanova N."/>
            <person name="Mavromatis K."/>
            <person name="Mikhailova N."/>
            <person name="Pati A."/>
            <person name="Tapia R."/>
            <person name="Han C."/>
            <person name="Goodwin L."/>
            <person name="Chen A."/>
            <person name="Palaniappan K."/>
            <person name="Hauser L."/>
            <person name="Brambilla E.M."/>
            <person name="Rohde M."/>
            <person name="Goker M."/>
            <person name="Detter J.C."/>
            <person name="Woyke T."/>
            <person name="Bristow J."/>
            <person name="Eisen J.A."/>
            <person name="Markowitz V."/>
            <person name="Hugenholtz P."/>
            <person name="Kyrpides N.C."/>
            <person name="Klenk H.P."/>
            <person name="Lapidus A."/>
        </authorList>
    </citation>
    <scope>NUCLEOTIDE SEQUENCE</scope>
    <source>
        <strain evidence="4 5">DSM 18011</strain>
    </source>
</reference>
<keyword evidence="3" id="KW-0479">Metal-binding</keyword>
<name>F3ZPW0_9BACE</name>
<proteinExistence type="predicted"/>
<dbReference type="Proteomes" id="UP000018439">
    <property type="component" value="Chromosome"/>
</dbReference>
<dbReference type="GO" id="GO:0046872">
    <property type="term" value="F:metal ion binding"/>
    <property type="evidence" value="ECO:0007669"/>
    <property type="project" value="UniProtKB-KW"/>
</dbReference>
<organism evidence="4 5">
    <name type="scientific">Bacteroides coprosuis DSM 18011</name>
    <dbReference type="NCBI Taxonomy" id="679937"/>
    <lineage>
        <taxon>Bacteria</taxon>
        <taxon>Pseudomonadati</taxon>
        <taxon>Bacteroidota</taxon>
        <taxon>Bacteroidia</taxon>
        <taxon>Bacteroidales</taxon>
        <taxon>Bacteroidaceae</taxon>
        <taxon>Bacteroides</taxon>
    </lineage>
</organism>
<dbReference type="InterPro" id="IPR029044">
    <property type="entry name" value="Nucleotide-diphossugar_trans"/>
</dbReference>
<dbReference type="Gene3D" id="3.90.550.10">
    <property type="entry name" value="Spore Coat Polysaccharide Biosynthesis Protein SpsA, Chain A"/>
    <property type="match status" value="1"/>
</dbReference>
<dbReference type="PANTHER" id="PTHR13778:SF47">
    <property type="entry name" value="LIPOPOLYSACCHARIDE 1,3-GALACTOSYLTRANSFERASE"/>
    <property type="match status" value="1"/>
</dbReference>
<dbReference type="OrthoDB" id="695971at2"/>
<evidence type="ECO:0000313" key="4">
    <source>
        <dbReference type="EMBL" id="EGJ71697.1"/>
    </source>
</evidence>
<evidence type="ECO:0000256" key="1">
    <source>
        <dbReference type="ARBA" id="ARBA00022676"/>
    </source>
</evidence>
<evidence type="ECO:0000313" key="5">
    <source>
        <dbReference type="Proteomes" id="UP000018439"/>
    </source>
</evidence>
<dbReference type="Pfam" id="PF01501">
    <property type="entry name" value="Glyco_transf_8"/>
    <property type="match status" value="1"/>
</dbReference>
<keyword evidence="2 4" id="KW-0808">Transferase</keyword>
<evidence type="ECO:0000256" key="3">
    <source>
        <dbReference type="ARBA" id="ARBA00022723"/>
    </source>
</evidence>
<dbReference type="AlphaFoldDB" id="F3ZPW0"/>
<dbReference type="STRING" id="679937.Bcop_1503"/>
<dbReference type="InterPro" id="IPR050748">
    <property type="entry name" value="Glycosyltrans_8_dom-fam"/>
</dbReference>
<dbReference type="PANTHER" id="PTHR13778">
    <property type="entry name" value="GLYCOSYLTRANSFERASE 8 DOMAIN-CONTAINING PROTEIN"/>
    <property type="match status" value="1"/>
</dbReference>
<dbReference type="SUPFAM" id="SSF53448">
    <property type="entry name" value="Nucleotide-diphospho-sugar transferases"/>
    <property type="match status" value="1"/>
</dbReference>
<dbReference type="CDD" id="cd04194">
    <property type="entry name" value="GT8_A4GalT_like"/>
    <property type="match status" value="1"/>
</dbReference>
<dbReference type="eggNOG" id="COG1442">
    <property type="taxonomic scope" value="Bacteria"/>
</dbReference>
<gene>
    <name evidence="4" type="ORF">Bcop_1503</name>
</gene>
<sequence length="304" mass="35998">MNIVCTLDNGYLKPCGVMLTSLCENNKDEKLHIFVVSQDLTDQSKDVLRGIVEKQYHQALSFINAADVKAMQRCDVSEENGHISKAAFLRLFTASILPQNIDKVIYLDCDLIVRRSLVDLWNTDLTNLALGAVEDESSTEFIQKGLCEHLKYDRKYNYFNSGVLLINLDYWRKTNAEDKFIKYLEEYNYQLFQNDQDVLNGVLHAEKVLLPFTYNMTDNFYRKERQIRKETWEELDSILPTAHIVHFTRSKKPWLKSCSHPMQRDFFKYVDLSPWKNERPKMNFYEKLYREVRRALKYRKISDQ</sequence>
<keyword evidence="5" id="KW-1185">Reference proteome</keyword>
<protein>
    <submittedName>
        <fullName evidence="4">Glycosyl transferase family 8</fullName>
    </submittedName>
</protein>
<evidence type="ECO:0000256" key="2">
    <source>
        <dbReference type="ARBA" id="ARBA00022679"/>
    </source>
</evidence>
<accession>F3ZPW0</accession>
<dbReference type="InterPro" id="IPR002495">
    <property type="entry name" value="Glyco_trans_8"/>
</dbReference>
<dbReference type="EMBL" id="CM001167">
    <property type="protein sequence ID" value="EGJ71697.1"/>
    <property type="molecule type" value="Genomic_DNA"/>
</dbReference>
<dbReference type="GO" id="GO:0016757">
    <property type="term" value="F:glycosyltransferase activity"/>
    <property type="evidence" value="ECO:0007669"/>
    <property type="project" value="UniProtKB-KW"/>
</dbReference>
<keyword evidence="1" id="KW-0328">Glycosyltransferase</keyword>
<dbReference type="HOGENOM" id="CLU_050833_0_2_10"/>